<keyword evidence="2" id="KW-0813">Transport</keyword>
<feature type="region of interest" description="Disordered" evidence="4">
    <location>
        <begin position="474"/>
        <end position="496"/>
    </location>
</feature>
<dbReference type="AlphaFoldDB" id="A0A7C8HFS4"/>
<dbReference type="Pfam" id="PF13416">
    <property type="entry name" value="SBP_bac_8"/>
    <property type="match status" value="1"/>
</dbReference>
<dbReference type="OrthoDB" id="42940at2"/>
<dbReference type="GO" id="GO:1901982">
    <property type="term" value="F:maltose binding"/>
    <property type="evidence" value="ECO:0007669"/>
    <property type="project" value="TreeGrafter"/>
</dbReference>
<feature type="chain" id="PRO_5038558542" evidence="5">
    <location>
        <begin position="22"/>
        <end position="496"/>
    </location>
</feature>
<dbReference type="GO" id="GO:0015768">
    <property type="term" value="P:maltose transport"/>
    <property type="evidence" value="ECO:0007669"/>
    <property type="project" value="TreeGrafter"/>
</dbReference>
<dbReference type="Gene3D" id="3.40.190.10">
    <property type="entry name" value="Periplasmic binding protein-like II"/>
    <property type="match status" value="2"/>
</dbReference>
<name>A0A7C8HFS4_9FIRM</name>
<comment type="similarity">
    <text evidence="1">Belongs to the bacterial solute-binding protein 1 family.</text>
</comment>
<evidence type="ECO:0000256" key="4">
    <source>
        <dbReference type="SAM" id="MobiDB-lite"/>
    </source>
</evidence>
<dbReference type="SUPFAM" id="SSF53850">
    <property type="entry name" value="Periplasmic binding protein-like II"/>
    <property type="match status" value="1"/>
</dbReference>
<dbReference type="EMBL" id="WSLF01000002">
    <property type="protein sequence ID" value="KAE9636245.1"/>
    <property type="molecule type" value="Genomic_DNA"/>
</dbReference>
<reference evidence="6 7" key="1">
    <citation type="submission" date="2019-12" db="EMBL/GenBank/DDBJ databases">
        <title>Defluviitalea raffinosedens, isolated from a biogas fermenter, genome sequencing and characterization.</title>
        <authorList>
            <person name="Rettenmaier R."/>
            <person name="Schneider M."/>
            <person name="Neuhaus K."/>
            <person name="Liebl W."/>
            <person name="Zverlov V."/>
        </authorList>
    </citation>
    <scope>NUCLEOTIDE SEQUENCE [LARGE SCALE GENOMIC DNA]</scope>
    <source>
        <strain evidence="6 7">249c-K6</strain>
    </source>
</reference>
<keyword evidence="7" id="KW-1185">Reference proteome</keyword>
<protein>
    <submittedName>
        <fullName evidence="6">Extracellular solute-binding protein</fullName>
    </submittedName>
</protein>
<proteinExistence type="inferred from homology"/>
<evidence type="ECO:0000256" key="2">
    <source>
        <dbReference type="ARBA" id="ARBA00022448"/>
    </source>
</evidence>
<evidence type="ECO:0000313" key="7">
    <source>
        <dbReference type="Proteomes" id="UP000483018"/>
    </source>
</evidence>
<keyword evidence="3 5" id="KW-0732">Signal</keyword>
<comment type="caution">
    <text evidence="6">The sequence shown here is derived from an EMBL/GenBank/DDBJ whole genome shotgun (WGS) entry which is preliminary data.</text>
</comment>
<gene>
    <name evidence="6" type="ORF">GND95_03755</name>
</gene>
<accession>A0A7C8HFS4</accession>
<dbReference type="Proteomes" id="UP000483018">
    <property type="component" value="Unassembled WGS sequence"/>
</dbReference>
<feature type="signal peptide" evidence="5">
    <location>
        <begin position="1"/>
        <end position="21"/>
    </location>
</feature>
<dbReference type="PANTHER" id="PTHR30061:SF50">
    <property type="entry name" value="MALTOSE_MALTODEXTRIN-BINDING PERIPLASMIC PROTEIN"/>
    <property type="match status" value="1"/>
</dbReference>
<evidence type="ECO:0000256" key="3">
    <source>
        <dbReference type="ARBA" id="ARBA00022729"/>
    </source>
</evidence>
<evidence type="ECO:0000256" key="5">
    <source>
        <dbReference type="SAM" id="SignalP"/>
    </source>
</evidence>
<evidence type="ECO:0000256" key="1">
    <source>
        <dbReference type="ARBA" id="ARBA00008520"/>
    </source>
</evidence>
<sequence>MKRISILLLTLAFIFSMTGCKKNVTAKFAEDLTWDETKQEYVFEKGAKLKLWTDNEAYANKIIEIWSAKYPDVPLTWENVGAADVANKMKLDGPAGLGADVFYMPHNSVVDMREAGLLFQIPEQDEQLFRELMQDSAVDVTLYEDNMYAVPSSVENIALVYNKQILAALPTLPTVLPLTATNLLEQIERDEIYLEELFDGVASWGNSFAGTGAEIPYMQDRFEDQAEDKHTVLAWQLYDAYHNYFLLTRDGYRVFGENNNDPTKFDITSPQVTSSIQSVTGDWYGNRDGSRLFPGLATIQDMTWDQAPARFQKGQIGITFSGPWVIADMKKNFEEWIAEGKFGLTQDSKLSDIVGAKKLPRFNNGAQPVTFSGVQVTGMNIYTDYPNAAMNLMRFLASDEAMNAVYNVLGKIPAVKNSDSIPGLNEDEISQGFLEQAAYSHAMPVIQEGNYMWDPLRDVWTNIFDEKMSIEDAQAKSEEDYQSTLKNSGRQEQEQE</sequence>
<dbReference type="InterPro" id="IPR006059">
    <property type="entry name" value="SBP"/>
</dbReference>
<evidence type="ECO:0000313" key="6">
    <source>
        <dbReference type="EMBL" id="KAE9636245.1"/>
    </source>
</evidence>
<dbReference type="GO" id="GO:0055052">
    <property type="term" value="C:ATP-binding cassette (ABC) transporter complex, substrate-binding subunit-containing"/>
    <property type="evidence" value="ECO:0007669"/>
    <property type="project" value="TreeGrafter"/>
</dbReference>
<organism evidence="6 7">
    <name type="scientific">Defluviitalea raffinosedens</name>
    <dbReference type="NCBI Taxonomy" id="1450156"/>
    <lineage>
        <taxon>Bacteria</taxon>
        <taxon>Bacillati</taxon>
        <taxon>Bacillota</taxon>
        <taxon>Clostridia</taxon>
        <taxon>Lachnospirales</taxon>
        <taxon>Defluviitaleaceae</taxon>
        <taxon>Defluviitalea</taxon>
    </lineage>
</organism>
<dbReference type="RefSeq" id="WP_158739497.1">
    <property type="nucleotide sequence ID" value="NZ_WSLF01000002.1"/>
</dbReference>
<dbReference type="PROSITE" id="PS51257">
    <property type="entry name" value="PROKAR_LIPOPROTEIN"/>
    <property type="match status" value="1"/>
</dbReference>
<dbReference type="GO" id="GO:0042956">
    <property type="term" value="P:maltodextrin transmembrane transport"/>
    <property type="evidence" value="ECO:0007669"/>
    <property type="project" value="TreeGrafter"/>
</dbReference>
<dbReference type="PANTHER" id="PTHR30061">
    <property type="entry name" value="MALTOSE-BINDING PERIPLASMIC PROTEIN"/>
    <property type="match status" value="1"/>
</dbReference>